<proteinExistence type="predicted"/>
<evidence type="ECO:0000313" key="2">
    <source>
        <dbReference type="Proteomes" id="UP001287282"/>
    </source>
</evidence>
<sequence length="85" mass="8505">LTQSLTSFQATYPGVAALQPTGGWSALNNSGTDASVVKHVSGLVVDSVSYTVPPALVGRAYERIDPNGPSAASNFAPSTAAALGT</sequence>
<evidence type="ECO:0000313" key="1">
    <source>
        <dbReference type="EMBL" id="MDV2687373.1"/>
    </source>
</evidence>
<feature type="non-terminal residue" evidence="1">
    <location>
        <position position="85"/>
    </location>
</feature>
<keyword evidence="2" id="KW-1185">Reference proteome</keyword>
<gene>
    <name evidence="1" type="ORF">RYX56_23790</name>
</gene>
<protein>
    <submittedName>
        <fullName evidence="1">Uncharacterized protein</fullName>
    </submittedName>
</protein>
<comment type="caution">
    <text evidence="1">The sequence shown here is derived from an EMBL/GenBank/DDBJ whole genome shotgun (WGS) entry which is preliminary data.</text>
</comment>
<dbReference type="Proteomes" id="UP001287282">
    <property type="component" value="Unassembled WGS sequence"/>
</dbReference>
<reference evidence="1 2" key="1">
    <citation type="submission" date="2023-10" db="EMBL/GenBank/DDBJ databases">
        <title>Screening of Alkalihalobacillus lindianensis BZ-TG-R113 and Its Alleviation of Salt Stress on Rapeseed Growth.</title>
        <authorList>
            <person name="Zhao B."/>
            <person name="Guo T."/>
        </authorList>
    </citation>
    <scope>NUCLEOTIDE SEQUENCE [LARGE SCALE GENOMIC DNA]</scope>
    <source>
        <strain evidence="1 2">BZ-TG-R113</strain>
    </source>
</reference>
<accession>A0ABU3XHV7</accession>
<dbReference type="RefSeq" id="WP_317124310.1">
    <property type="nucleotide sequence ID" value="NZ_JAWJBA010000657.1"/>
</dbReference>
<name>A0ABU3XHV7_9BACI</name>
<feature type="non-terminal residue" evidence="1">
    <location>
        <position position="1"/>
    </location>
</feature>
<organism evidence="1 2">
    <name type="scientific">Alkalihalophilus lindianensis</name>
    <dbReference type="NCBI Taxonomy" id="1630542"/>
    <lineage>
        <taxon>Bacteria</taxon>
        <taxon>Bacillati</taxon>
        <taxon>Bacillota</taxon>
        <taxon>Bacilli</taxon>
        <taxon>Bacillales</taxon>
        <taxon>Bacillaceae</taxon>
        <taxon>Alkalihalophilus</taxon>
    </lineage>
</organism>
<dbReference type="EMBL" id="JAWJBA010000657">
    <property type="protein sequence ID" value="MDV2687373.1"/>
    <property type="molecule type" value="Genomic_DNA"/>
</dbReference>